<feature type="domain" description="Pyridoxamine 5'-phosphate oxidase N-terminal" evidence="2">
    <location>
        <begin position="5"/>
        <end position="86"/>
    </location>
</feature>
<keyword evidence="4" id="KW-1185">Reference proteome</keyword>
<dbReference type="InterPro" id="IPR052019">
    <property type="entry name" value="F420H2_bilvrd_red/Heme_oxyg"/>
</dbReference>
<protein>
    <submittedName>
        <fullName evidence="3">PPOX class F420-dependent enzyme</fullName>
    </submittedName>
</protein>
<proteinExistence type="predicted"/>
<dbReference type="SUPFAM" id="SSF50475">
    <property type="entry name" value="FMN-binding split barrel"/>
    <property type="match status" value="1"/>
</dbReference>
<dbReference type="InterPro" id="IPR019920">
    <property type="entry name" value="F420-binding_dom_put"/>
</dbReference>
<evidence type="ECO:0000313" key="4">
    <source>
        <dbReference type="Proteomes" id="UP000655208"/>
    </source>
</evidence>
<name>A0A917SW81_9ACTN</name>
<dbReference type="PANTHER" id="PTHR35176:SF2">
    <property type="entry name" value="F420H(2)-DEPENDENT REDUCTASE RV1155"/>
    <property type="match status" value="1"/>
</dbReference>
<accession>A0A917SW81</accession>
<dbReference type="NCBIfam" id="TIGR03618">
    <property type="entry name" value="Rv1155_F420"/>
    <property type="match status" value="1"/>
</dbReference>
<dbReference type="GO" id="GO:0005829">
    <property type="term" value="C:cytosol"/>
    <property type="evidence" value="ECO:0007669"/>
    <property type="project" value="TreeGrafter"/>
</dbReference>
<dbReference type="PANTHER" id="PTHR35176">
    <property type="entry name" value="HEME OXYGENASE HI_0854-RELATED"/>
    <property type="match status" value="1"/>
</dbReference>
<dbReference type="InterPro" id="IPR012349">
    <property type="entry name" value="Split_barrel_FMN-bd"/>
</dbReference>
<evidence type="ECO:0000256" key="1">
    <source>
        <dbReference type="ARBA" id="ARBA00023002"/>
    </source>
</evidence>
<dbReference type="Pfam" id="PF01243">
    <property type="entry name" value="PNPOx_N"/>
    <property type="match status" value="1"/>
</dbReference>
<dbReference type="RefSeq" id="WP_188941431.1">
    <property type="nucleotide sequence ID" value="NZ_BMNA01000003.1"/>
</dbReference>
<dbReference type="EMBL" id="BMNA01000003">
    <property type="protein sequence ID" value="GGM00908.1"/>
    <property type="molecule type" value="Genomic_DNA"/>
</dbReference>
<dbReference type="AlphaFoldDB" id="A0A917SW81"/>
<reference evidence="3" key="2">
    <citation type="submission" date="2020-09" db="EMBL/GenBank/DDBJ databases">
        <authorList>
            <person name="Sun Q."/>
            <person name="Zhou Y."/>
        </authorList>
    </citation>
    <scope>NUCLEOTIDE SEQUENCE</scope>
    <source>
        <strain evidence="3">CGMCC 4.7308</strain>
    </source>
</reference>
<dbReference type="Gene3D" id="2.30.110.10">
    <property type="entry name" value="Electron Transport, Fmn-binding Protein, Chain A"/>
    <property type="match status" value="1"/>
</dbReference>
<evidence type="ECO:0000259" key="2">
    <source>
        <dbReference type="Pfam" id="PF01243"/>
    </source>
</evidence>
<gene>
    <name evidence="3" type="ORF">GCM10011594_21190</name>
</gene>
<dbReference type="Proteomes" id="UP000655208">
    <property type="component" value="Unassembled WGS sequence"/>
</dbReference>
<dbReference type="InterPro" id="IPR011576">
    <property type="entry name" value="Pyridox_Oxase_N"/>
</dbReference>
<keyword evidence="1" id="KW-0560">Oxidoreductase</keyword>
<sequence length="146" mass="15840">MAEPLTDDARRWLAEHRNAVLITLRSDGSPQSSNVTARFDGSAFQVSVTADRAKTRNLARDARAVLHVLGSDFWSYASVSCTAELGPVSTEPGDAAGRDLLALHDAVDTRPHPDPEEFFAAMVADRRLVLTLHPLSVTGSGWTTQR</sequence>
<evidence type="ECO:0000313" key="3">
    <source>
        <dbReference type="EMBL" id="GGM00908.1"/>
    </source>
</evidence>
<organism evidence="3 4">
    <name type="scientific">Nakamurella endophytica</name>
    <dbReference type="NCBI Taxonomy" id="1748367"/>
    <lineage>
        <taxon>Bacteria</taxon>
        <taxon>Bacillati</taxon>
        <taxon>Actinomycetota</taxon>
        <taxon>Actinomycetes</taxon>
        <taxon>Nakamurellales</taxon>
        <taxon>Nakamurellaceae</taxon>
        <taxon>Nakamurella</taxon>
    </lineage>
</organism>
<dbReference type="GO" id="GO:0016627">
    <property type="term" value="F:oxidoreductase activity, acting on the CH-CH group of donors"/>
    <property type="evidence" value="ECO:0007669"/>
    <property type="project" value="TreeGrafter"/>
</dbReference>
<comment type="caution">
    <text evidence="3">The sequence shown here is derived from an EMBL/GenBank/DDBJ whole genome shotgun (WGS) entry which is preliminary data.</text>
</comment>
<reference evidence="3" key="1">
    <citation type="journal article" date="2014" name="Int. J. Syst. Evol. Microbiol.">
        <title>Complete genome sequence of Corynebacterium casei LMG S-19264T (=DSM 44701T), isolated from a smear-ripened cheese.</title>
        <authorList>
            <consortium name="US DOE Joint Genome Institute (JGI-PGF)"/>
            <person name="Walter F."/>
            <person name="Albersmeier A."/>
            <person name="Kalinowski J."/>
            <person name="Ruckert C."/>
        </authorList>
    </citation>
    <scope>NUCLEOTIDE SEQUENCE</scope>
    <source>
        <strain evidence="3">CGMCC 4.7308</strain>
    </source>
</reference>
<dbReference type="GO" id="GO:0070967">
    <property type="term" value="F:coenzyme F420 binding"/>
    <property type="evidence" value="ECO:0007669"/>
    <property type="project" value="TreeGrafter"/>
</dbReference>